<sequence length="113" mass="11800">MTSAGGAPEEPPAAKAPEARREMAEDEAALVTKGFLTSLFESLCSDLQELRKDISHEVKELRVELTSLGERITQVEDGEAACGEEVSVLQQQQGAAGSPSDDGGGPGESLTQA</sequence>
<keyword evidence="3" id="KW-1185">Reference proteome</keyword>
<comment type="caution">
    <text evidence="2">The sequence shown here is derived from an EMBL/GenBank/DDBJ whole genome shotgun (WGS) entry which is preliminary data.</text>
</comment>
<feature type="region of interest" description="Disordered" evidence="1">
    <location>
        <begin position="86"/>
        <end position="113"/>
    </location>
</feature>
<evidence type="ECO:0000313" key="2">
    <source>
        <dbReference type="EMBL" id="KAJ1138497.1"/>
    </source>
</evidence>
<dbReference type="EMBL" id="JANPWB010000010">
    <property type="protein sequence ID" value="KAJ1138497.1"/>
    <property type="molecule type" value="Genomic_DNA"/>
</dbReference>
<evidence type="ECO:0000256" key="1">
    <source>
        <dbReference type="SAM" id="MobiDB-lite"/>
    </source>
</evidence>
<dbReference type="Proteomes" id="UP001066276">
    <property type="component" value="Chromosome 6"/>
</dbReference>
<gene>
    <name evidence="2" type="ORF">NDU88_004880</name>
</gene>
<protein>
    <submittedName>
        <fullName evidence="2">Uncharacterized protein</fullName>
    </submittedName>
</protein>
<reference evidence="2" key="1">
    <citation type="journal article" date="2022" name="bioRxiv">
        <title>Sequencing and chromosome-scale assembly of the giantPleurodeles waltlgenome.</title>
        <authorList>
            <person name="Brown T."/>
            <person name="Elewa A."/>
            <person name="Iarovenko S."/>
            <person name="Subramanian E."/>
            <person name="Araus A.J."/>
            <person name="Petzold A."/>
            <person name="Susuki M."/>
            <person name="Suzuki K.-i.T."/>
            <person name="Hayashi T."/>
            <person name="Toyoda A."/>
            <person name="Oliveira C."/>
            <person name="Osipova E."/>
            <person name="Leigh N.D."/>
            <person name="Simon A."/>
            <person name="Yun M.H."/>
        </authorList>
    </citation>
    <scope>NUCLEOTIDE SEQUENCE</scope>
    <source>
        <strain evidence="2">20211129_DDA</strain>
        <tissue evidence="2">Liver</tissue>
    </source>
</reference>
<proteinExistence type="predicted"/>
<name>A0AAV7QGS2_PLEWA</name>
<dbReference type="AlphaFoldDB" id="A0AAV7QGS2"/>
<evidence type="ECO:0000313" key="3">
    <source>
        <dbReference type="Proteomes" id="UP001066276"/>
    </source>
</evidence>
<feature type="region of interest" description="Disordered" evidence="1">
    <location>
        <begin position="1"/>
        <end position="25"/>
    </location>
</feature>
<accession>A0AAV7QGS2</accession>
<feature type="compositionally biased region" description="Low complexity" evidence="1">
    <location>
        <begin position="1"/>
        <end position="16"/>
    </location>
</feature>
<organism evidence="2 3">
    <name type="scientific">Pleurodeles waltl</name>
    <name type="common">Iberian ribbed newt</name>
    <dbReference type="NCBI Taxonomy" id="8319"/>
    <lineage>
        <taxon>Eukaryota</taxon>
        <taxon>Metazoa</taxon>
        <taxon>Chordata</taxon>
        <taxon>Craniata</taxon>
        <taxon>Vertebrata</taxon>
        <taxon>Euteleostomi</taxon>
        <taxon>Amphibia</taxon>
        <taxon>Batrachia</taxon>
        <taxon>Caudata</taxon>
        <taxon>Salamandroidea</taxon>
        <taxon>Salamandridae</taxon>
        <taxon>Pleurodelinae</taxon>
        <taxon>Pleurodeles</taxon>
    </lineage>
</organism>